<proteinExistence type="predicted"/>
<sequence>MEGTNDSNVARKQFGLLRPDSKVLDENEIGSTPVFTEAVRQHGNDSSKSAEPTFTQYGLLGGIDAKLRANQDFESTPDVEDDPRVYYNIKAPSSIFICGCQGSGKSHTLSCLLENCLIPSAANTLPRPLTGIVFHYDPFFSGARGEPCEAAFISSDKDVKVRVLCPPTNVQNIRDLYGKLPNVEVQVLRISQEDLNTKRMLDLMAVNSIQGGGMPLYLHVVTRILRDLRTQQQQNGGTFDYRAFRRAIELEGLTPGQKAPLEQRLDTLESFMAKEHVARNWFESACALFNICLSLFLEKQSHDIGRVVALDEAHKYMTDSAECQTLTESLLSTIRLQRHLGARIIIATQEPTVSPKLLDLCSVTLVHRFTSPSWLSTIKKHLAGAMPGNRLGSGEDEQDEEDRAAEKKKLDHQNELLDRIVALRQGEALMFCPSAVVGVKKPKRAEDVDQITDGFAKWSIEQNDKAKKNATDGEPTHGLAHLSSGIMKIRIRERITEDGGKSVMAG</sequence>
<dbReference type="STRING" id="1380566.A0A179FA48"/>
<protein>
    <submittedName>
        <fullName evidence="2">P-loop containing nucleoside triphosphate hydrolase</fullName>
    </submittedName>
</protein>
<dbReference type="RefSeq" id="XP_018139865.1">
    <property type="nucleotide sequence ID" value="XM_018291942.1"/>
</dbReference>
<feature type="compositionally biased region" description="Acidic residues" evidence="1">
    <location>
        <begin position="394"/>
        <end position="403"/>
    </location>
</feature>
<comment type="caution">
    <text evidence="2">The sequence shown here is derived from an EMBL/GenBank/DDBJ whole genome shotgun (WGS) entry which is preliminary data.</text>
</comment>
<keyword evidence="3" id="KW-1185">Reference proteome</keyword>
<dbReference type="OrthoDB" id="2316594at2759"/>
<dbReference type="KEGG" id="pchm:VFPPC_14172"/>
<dbReference type="Proteomes" id="UP000078397">
    <property type="component" value="Unassembled WGS sequence"/>
</dbReference>
<evidence type="ECO:0000313" key="3">
    <source>
        <dbReference type="Proteomes" id="UP000078397"/>
    </source>
</evidence>
<gene>
    <name evidence="2" type="ORF">VFPPC_14172</name>
</gene>
<evidence type="ECO:0000256" key="1">
    <source>
        <dbReference type="SAM" id="MobiDB-lite"/>
    </source>
</evidence>
<dbReference type="SUPFAM" id="SSF52540">
    <property type="entry name" value="P-loop containing nucleoside triphosphate hydrolases"/>
    <property type="match status" value="1"/>
</dbReference>
<dbReference type="GO" id="GO:0016787">
    <property type="term" value="F:hydrolase activity"/>
    <property type="evidence" value="ECO:0007669"/>
    <property type="project" value="UniProtKB-KW"/>
</dbReference>
<organism evidence="2 3">
    <name type="scientific">Pochonia chlamydosporia 170</name>
    <dbReference type="NCBI Taxonomy" id="1380566"/>
    <lineage>
        <taxon>Eukaryota</taxon>
        <taxon>Fungi</taxon>
        <taxon>Dikarya</taxon>
        <taxon>Ascomycota</taxon>
        <taxon>Pezizomycotina</taxon>
        <taxon>Sordariomycetes</taxon>
        <taxon>Hypocreomycetidae</taxon>
        <taxon>Hypocreales</taxon>
        <taxon>Clavicipitaceae</taxon>
        <taxon>Pochonia</taxon>
    </lineage>
</organism>
<feature type="region of interest" description="Disordered" evidence="1">
    <location>
        <begin position="386"/>
        <end position="409"/>
    </location>
</feature>
<name>A0A179FA48_METCM</name>
<evidence type="ECO:0000313" key="2">
    <source>
        <dbReference type="EMBL" id="OAQ62161.1"/>
    </source>
</evidence>
<accession>A0A179FA48</accession>
<dbReference type="InterPro" id="IPR027417">
    <property type="entry name" value="P-loop_NTPase"/>
</dbReference>
<dbReference type="AlphaFoldDB" id="A0A179FA48"/>
<reference evidence="2 3" key="1">
    <citation type="journal article" date="2016" name="PLoS Pathog.">
        <title>Biosynthesis of antibiotic leucinostatins in bio-control fungus Purpureocillium lilacinum and their inhibition on phytophthora revealed by genome mining.</title>
        <authorList>
            <person name="Wang G."/>
            <person name="Liu Z."/>
            <person name="Lin R."/>
            <person name="Li E."/>
            <person name="Mao Z."/>
            <person name="Ling J."/>
            <person name="Yang Y."/>
            <person name="Yin W.B."/>
            <person name="Xie B."/>
        </authorList>
    </citation>
    <scope>NUCLEOTIDE SEQUENCE [LARGE SCALE GENOMIC DNA]</scope>
    <source>
        <strain evidence="2">170</strain>
    </source>
</reference>
<dbReference type="EMBL" id="LSBJ02000007">
    <property type="protein sequence ID" value="OAQ62161.1"/>
    <property type="molecule type" value="Genomic_DNA"/>
</dbReference>
<dbReference type="Gene3D" id="3.40.50.300">
    <property type="entry name" value="P-loop containing nucleotide triphosphate hydrolases"/>
    <property type="match status" value="1"/>
</dbReference>
<dbReference type="GeneID" id="28855936"/>
<keyword evidence="2" id="KW-0378">Hydrolase</keyword>